<dbReference type="FunFam" id="3.10.20.340:FF:000003">
    <property type="entry name" value="Arginine biosynthesis bifunctional protein ArgJ"/>
    <property type="match status" value="1"/>
</dbReference>
<evidence type="ECO:0000256" key="7">
    <source>
        <dbReference type="ARBA" id="ARBA00022813"/>
    </source>
</evidence>
<evidence type="ECO:0000256" key="3">
    <source>
        <dbReference type="ARBA" id="ARBA00022490"/>
    </source>
</evidence>
<keyword evidence="8" id="KW-0012">Acyltransferase</keyword>
<organism evidence="9">
    <name type="scientific">uncultured organism</name>
    <dbReference type="NCBI Taxonomy" id="155900"/>
    <lineage>
        <taxon>unclassified sequences</taxon>
        <taxon>environmental samples</taxon>
    </lineage>
</organism>
<evidence type="ECO:0000256" key="1">
    <source>
        <dbReference type="ARBA" id="ARBA00004496"/>
    </source>
</evidence>
<keyword evidence="3" id="KW-0963">Cytoplasm</keyword>
<dbReference type="Pfam" id="PF01960">
    <property type="entry name" value="ArgJ"/>
    <property type="match status" value="1"/>
</dbReference>
<dbReference type="NCBIfam" id="NF003802">
    <property type="entry name" value="PRK05388.1"/>
    <property type="match status" value="1"/>
</dbReference>
<evidence type="ECO:0000256" key="2">
    <source>
        <dbReference type="ARBA" id="ARBA00006774"/>
    </source>
</evidence>
<dbReference type="HAMAP" id="MF_01106">
    <property type="entry name" value="ArgJ"/>
    <property type="match status" value="1"/>
</dbReference>
<dbReference type="SUPFAM" id="SSF56266">
    <property type="entry name" value="DmpA/ArgJ-like"/>
    <property type="match status" value="1"/>
</dbReference>
<evidence type="ECO:0000256" key="5">
    <source>
        <dbReference type="ARBA" id="ARBA00022605"/>
    </source>
</evidence>
<keyword evidence="6" id="KW-0808">Transferase</keyword>
<comment type="subcellular location">
    <subcellularLocation>
        <location evidence="1">Cytoplasm</location>
    </subcellularLocation>
</comment>
<dbReference type="CDD" id="cd02152">
    <property type="entry name" value="OAT"/>
    <property type="match status" value="1"/>
</dbReference>
<evidence type="ECO:0000256" key="8">
    <source>
        <dbReference type="ARBA" id="ARBA00023315"/>
    </source>
</evidence>
<proteinExistence type="inferred from homology"/>
<dbReference type="Gene3D" id="3.10.20.340">
    <property type="entry name" value="ArgJ beta chain, C-terminal domain"/>
    <property type="match status" value="1"/>
</dbReference>
<dbReference type="EMBL" id="JX684102">
    <property type="protein sequence ID" value="AGF93665.1"/>
    <property type="molecule type" value="Genomic_DNA"/>
</dbReference>
<dbReference type="PANTHER" id="PTHR23100:SF0">
    <property type="entry name" value="ARGININE BIOSYNTHESIS BIFUNCTIONAL PROTEIN ARGJ, MITOCHONDRIAL"/>
    <property type="match status" value="1"/>
</dbReference>
<accession>M1PR21</accession>
<dbReference type="InterPro" id="IPR042195">
    <property type="entry name" value="ArgJ_beta_C"/>
</dbReference>
<dbReference type="InterPro" id="IPR016117">
    <property type="entry name" value="ArgJ-like_dom_sf"/>
</dbReference>
<keyword evidence="7" id="KW-0068">Autocatalytic cleavage</keyword>
<sequence length="397" mass="43100">MSFENYPIPEGFEFSTASAGFKYKNRQDLGFIYSENPAAGAGVFTKNKFQAAPVHIAREHIKAPDLRGIVVNSGQANACTGEQGMQDAYRSLEIVADRFNLQKQALMPASTGVIGEQMDLGLWESAAEELYANKGNSSPLDVAKAITTTDKFPKLVWKTCYLGENKVKLLGMAKGAGMICPNMATMLGFVCCDAQLGSGDLQGILQYAVEQSLNKISVDGDTSTNDCVLALANGAGEGVVETVEHKRILQDKFLELLQELGYLIVQDAEGGTKVIRIRVQNAPTRSQAESAARTIGHSPLVKTAIHGLDPNWGRIVAALGRSEADFDPEKISVYLAGIVLFQNGQPVQVDMDNLLAPYLRRDDISIDLDLAAGSEEYEFLTSDLSREYVSINAEYRS</sequence>
<reference evidence="9" key="1">
    <citation type="journal article" date="2013" name="Syst. Appl. Microbiol.">
        <title>New insights into the archaeal diversity of a hypersaline microbial mat obtained by a metagenomic approach.</title>
        <authorList>
            <person name="Lopez-Lopez A."/>
            <person name="Richter M."/>
            <person name="Pena A."/>
            <person name="Tamames J."/>
            <person name="Rossello-Mora R."/>
        </authorList>
    </citation>
    <scope>NUCLEOTIDE SEQUENCE</scope>
</reference>
<dbReference type="GO" id="GO:0006526">
    <property type="term" value="P:L-arginine biosynthetic process"/>
    <property type="evidence" value="ECO:0007669"/>
    <property type="project" value="UniProtKB-KW"/>
</dbReference>
<dbReference type="PANTHER" id="PTHR23100">
    <property type="entry name" value="ARGININE BIOSYNTHESIS BIFUNCTIONAL PROTEIN ARGJ"/>
    <property type="match status" value="1"/>
</dbReference>
<dbReference type="GO" id="GO:0006592">
    <property type="term" value="P:ornithine biosynthetic process"/>
    <property type="evidence" value="ECO:0007669"/>
    <property type="project" value="TreeGrafter"/>
</dbReference>
<dbReference type="InterPro" id="IPR002813">
    <property type="entry name" value="Arg_biosynth_ArgJ"/>
</dbReference>
<dbReference type="AlphaFoldDB" id="M1PR21"/>
<evidence type="ECO:0000313" key="9">
    <source>
        <dbReference type="EMBL" id="AGF93665.1"/>
    </source>
</evidence>
<dbReference type="GO" id="GO:0004042">
    <property type="term" value="F:L-glutamate N-acetyltransferase activity"/>
    <property type="evidence" value="ECO:0007669"/>
    <property type="project" value="TreeGrafter"/>
</dbReference>
<dbReference type="Gene3D" id="3.60.70.12">
    <property type="entry name" value="L-amino peptidase D-ALA esterase/amidase"/>
    <property type="match status" value="1"/>
</dbReference>
<comment type="similarity">
    <text evidence="2">Belongs to the ArgJ family.</text>
</comment>
<gene>
    <name evidence="9" type="ORF">FLSS-16_0006</name>
</gene>
<protein>
    <submittedName>
        <fullName evidence="9">Uncharacterized protein</fullName>
    </submittedName>
</protein>
<keyword evidence="4" id="KW-0055">Arginine biosynthesis</keyword>
<evidence type="ECO:0000256" key="6">
    <source>
        <dbReference type="ARBA" id="ARBA00022679"/>
    </source>
</evidence>
<dbReference type="GO" id="GO:0004358">
    <property type="term" value="F:L-glutamate N-acetyltransferase activity, acting on acetyl-L-ornithine as donor"/>
    <property type="evidence" value="ECO:0007669"/>
    <property type="project" value="InterPro"/>
</dbReference>
<dbReference type="NCBIfam" id="TIGR00120">
    <property type="entry name" value="ArgJ"/>
    <property type="match status" value="1"/>
</dbReference>
<name>M1PR21_9ZZZZ</name>
<keyword evidence="5" id="KW-0028">Amino-acid biosynthesis</keyword>
<evidence type="ECO:0000256" key="4">
    <source>
        <dbReference type="ARBA" id="ARBA00022571"/>
    </source>
</evidence>
<dbReference type="FunFam" id="3.60.70.12:FF:000001">
    <property type="entry name" value="Arginine biosynthesis bifunctional protein ArgJ, chloroplastic"/>
    <property type="match status" value="1"/>
</dbReference>